<dbReference type="InterPro" id="IPR020846">
    <property type="entry name" value="MFS_dom"/>
</dbReference>
<feature type="transmembrane region" description="Helical" evidence="5">
    <location>
        <begin position="141"/>
        <end position="159"/>
    </location>
</feature>
<evidence type="ECO:0000256" key="1">
    <source>
        <dbReference type="ARBA" id="ARBA00004141"/>
    </source>
</evidence>
<name>A0A9X1VZG7_9BURK</name>
<evidence type="ECO:0000256" key="5">
    <source>
        <dbReference type="SAM" id="Phobius"/>
    </source>
</evidence>
<feature type="transmembrane region" description="Helical" evidence="5">
    <location>
        <begin position="337"/>
        <end position="360"/>
    </location>
</feature>
<feature type="transmembrane region" description="Helical" evidence="5">
    <location>
        <begin position="306"/>
        <end position="325"/>
    </location>
</feature>
<dbReference type="PANTHER" id="PTHR23508:SF10">
    <property type="entry name" value="CARBOXYLIC ACID TRANSPORTER PROTEIN HOMOLOG"/>
    <property type="match status" value="1"/>
</dbReference>
<dbReference type="InterPro" id="IPR005829">
    <property type="entry name" value="Sugar_transporter_CS"/>
</dbReference>
<feature type="transmembrane region" description="Helical" evidence="5">
    <location>
        <begin position="372"/>
        <end position="392"/>
    </location>
</feature>
<keyword evidence="2 5" id="KW-0812">Transmembrane</keyword>
<sequence length="411" mass="42538">MTWNRRYEFKAVGLLALGLGLVGLDRFLINPLFPVMQKDLGLNYQDLGLISGVLALTWGLASVYAGRLADRIGRKKVLVVALTLFSLLVATTGLASGLISLLTIRALMGLAEGAYVPPSIVATVMAAKPARVGLMTGIQQMAMPLVGLGLGPVLAVALLKVVPSWHWVFAVAALPGLVLAVVMAKVLHDDATPAVAQQSAPPQSGRWPEVLHYRDVIVNTAAMVCYLTCMITLGAFMPNYLTDHLHLSLDQMSLVLAGMGGGSAGLLILPALSDRFGRKPVMVVALVIELIALGLLPGMGAEPGRLFAILLVAMFMNAGVVGITVGPLTSGAVPRHLATTATGIVVGVGEVLGGAMAPAVAGAMAHRLGIEVILAIALAACAAALALVALGVRELGAPQPHTKYSTEEGRS</sequence>
<reference evidence="7" key="1">
    <citation type="submission" date="2022-03" db="EMBL/GenBank/DDBJ databases">
        <authorList>
            <person name="Woo C.Y."/>
        </authorList>
    </citation>
    <scope>NUCLEOTIDE SEQUENCE</scope>
    <source>
        <strain evidence="7">CYS-02</strain>
    </source>
</reference>
<dbReference type="InterPro" id="IPR036259">
    <property type="entry name" value="MFS_trans_sf"/>
</dbReference>
<evidence type="ECO:0000256" key="4">
    <source>
        <dbReference type="ARBA" id="ARBA00023136"/>
    </source>
</evidence>
<gene>
    <name evidence="7" type="ORF">MMF98_16980</name>
</gene>
<comment type="caution">
    <text evidence="7">The sequence shown here is derived from an EMBL/GenBank/DDBJ whole genome shotgun (WGS) entry which is preliminary data.</text>
</comment>
<dbReference type="RefSeq" id="WP_243307893.1">
    <property type="nucleotide sequence ID" value="NZ_JALGBI010000002.1"/>
</dbReference>
<keyword evidence="8" id="KW-1185">Reference proteome</keyword>
<proteinExistence type="predicted"/>
<dbReference type="GO" id="GO:0046943">
    <property type="term" value="F:carboxylic acid transmembrane transporter activity"/>
    <property type="evidence" value="ECO:0007669"/>
    <property type="project" value="TreeGrafter"/>
</dbReference>
<dbReference type="Gene3D" id="1.20.1250.20">
    <property type="entry name" value="MFS general substrate transporter like domains"/>
    <property type="match status" value="2"/>
</dbReference>
<evidence type="ECO:0000259" key="6">
    <source>
        <dbReference type="PROSITE" id="PS50850"/>
    </source>
</evidence>
<feature type="domain" description="Major facilitator superfamily (MFS) profile" evidence="6">
    <location>
        <begin position="11"/>
        <end position="396"/>
    </location>
</feature>
<dbReference type="PROSITE" id="PS50850">
    <property type="entry name" value="MFS"/>
    <property type="match status" value="1"/>
</dbReference>
<feature type="transmembrane region" description="Helical" evidence="5">
    <location>
        <begin position="47"/>
        <end position="65"/>
    </location>
</feature>
<protein>
    <submittedName>
        <fullName evidence="7">MFS transporter</fullName>
    </submittedName>
</protein>
<dbReference type="SUPFAM" id="SSF103473">
    <property type="entry name" value="MFS general substrate transporter"/>
    <property type="match status" value="1"/>
</dbReference>
<feature type="transmembrane region" description="Helical" evidence="5">
    <location>
        <begin position="281"/>
        <end position="300"/>
    </location>
</feature>
<evidence type="ECO:0000313" key="7">
    <source>
        <dbReference type="EMBL" id="MCJ0764912.1"/>
    </source>
</evidence>
<evidence type="ECO:0000256" key="3">
    <source>
        <dbReference type="ARBA" id="ARBA00022989"/>
    </source>
</evidence>
<comment type="subcellular location">
    <subcellularLocation>
        <location evidence="1">Membrane</location>
        <topology evidence="1">Multi-pass membrane protein</topology>
    </subcellularLocation>
</comment>
<accession>A0A9X1VZG7</accession>
<organism evidence="7 8">
    <name type="scientific">Variovorax terrae</name>
    <dbReference type="NCBI Taxonomy" id="2923278"/>
    <lineage>
        <taxon>Bacteria</taxon>
        <taxon>Pseudomonadati</taxon>
        <taxon>Pseudomonadota</taxon>
        <taxon>Betaproteobacteria</taxon>
        <taxon>Burkholderiales</taxon>
        <taxon>Comamonadaceae</taxon>
        <taxon>Variovorax</taxon>
    </lineage>
</organism>
<dbReference type="GO" id="GO:0005886">
    <property type="term" value="C:plasma membrane"/>
    <property type="evidence" value="ECO:0007669"/>
    <property type="project" value="TreeGrafter"/>
</dbReference>
<dbReference type="InterPro" id="IPR011701">
    <property type="entry name" value="MFS"/>
</dbReference>
<feature type="transmembrane region" description="Helical" evidence="5">
    <location>
        <begin position="165"/>
        <end position="184"/>
    </location>
</feature>
<evidence type="ECO:0000256" key="2">
    <source>
        <dbReference type="ARBA" id="ARBA00022692"/>
    </source>
</evidence>
<feature type="transmembrane region" description="Helical" evidence="5">
    <location>
        <begin position="77"/>
        <end position="102"/>
    </location>
</feature>
<keyword evidence="3 5" id="KW-1133">Transmembrane helix</keyword>
<feature type="transmembrane region" description="Helical" evidence="5">
    <location>
        <begin position="216"/>
        <end position="237"/>
    </location>
</feature>
<feature type="transmembrane region" description="Helical" evidence="5">
    <location>
        <begin position="249"/>
        <end position="269"/>
    </location>
</feature>
<keyword evidence="4 5" id="KW-0472">Membrane</keyword>
<dbReference type="EMBL" id="JALGBI010000002">
    <property type="protein sequence ID" value="MCJ0764912.1"/>
    <property type="molecule type" value="Genomic_DNA"/>
</dbReference>
<dbReference type="Pfam" id="PF07690">
    <property type="entry name" value="MFS_1"/>
    <property type="match status" value="1"/>
</dbReference>
<dbReference type="PANTHER" id="PTHR23508">
    <property type="entry name" value="CARBOXYLIC ACID TRANSPORTER PROTEIN HOMOLOG"/>
    <property type="match status" value="1"/>
</dbReference>
<dbReference type="PROSITE" id="PS00216">
    <property type="entry name" value="SUGAR_TRANSPORT_1"/>
    <property type="match status" value="1"/>
</dbReference>
<dbReference type="Proteomes" id="UP001139447">
    <property type="component" value="Unassembled WGS sequence"/>
</dbReference>
<evidence type="ECO:0000313" key="8">
    <source>
        <dbReference type="Proteomes" id="UP001139447"/>
    </source>
</evidence>
<dbReference type="AlphaFoldDB" id="A0A9X1VZG7"/>